<evidence type="ECO:0000256" key="1">
    <source>
        <dbReference type="SAM" id="MobiDB-lite"/>
    </source>
</evidence>
<dbReference type="Proteomes" id="UP001174934">
    <property type="component" value="Unassembled WGS sequence"/>
</dbReference>
<comment type="caution">
    <text evidence="2">The sequence shown here is derived from an EMBL/GenBank/DDBJ whole genome shotgun (WGS) entry which is preliminary data.</text>
</comment>
<evidence type="ECO:0000313" key="3">
    <source>
        <dbReference type="Proteomes" id="UP001174934"/>
    </source>
</evidence>
<proteinExistence type="predicted"/>
<reference evidence="2" key="1">
    <citation type="submission" date="2023-06" db="EMBL/GenBank/DDBJ databases">
        <title>Genome-scale phylogeny and comparative genomics of the fungal order Sordariales.</title>
        <authorList>
            <consortium name="Lawrence Berkeley National Laboratory"/>
            <person name="Hensen N."/>
            <person name="Bonometti L."/>
            <person name="Westerberg I."/>
            <person name="Brannstrom I.O."/>
            <person name="Guillou S."/>
            <person name="Cros-Aarteil S."/>
            <person name="Calhoun S."/>
            <person name="Haridas S."/>
            <person name="Kuo A."/>
            <person name="Mondo S."/>
            <person name="Pangilinan J."/>
            <person name="Riley R."/>
            <person name="LaButti K."/>
            <person name="Andreopoulos B."/>
            <person name="Lipzen A."/>
            <person name="Chen C."/>
            <person name="Yanf M."/>
            <person name="Daum C."/>
            <person name="Ng V."/>
            <person name="Clum A."/>
            <person name="Steindorff A."/>
            <person name="Ohm R."/>
            <person name="Martin F."/>
            <person name="Silar P."/>
            <person name="Natvig D."/>
            <person name="Lalanne C."/>
            <person name="Gautier V."/>
            <person name="Ament-velasquez S.L."/>
            <person name="Kruys A."/>
            <person name="Hutchinson M.I."/>
            <person name="Powell A.J."/>
            <person name="Barry K."/>
            <person name="Miller A.N."/>
            <person name="Grigoriev I.V."/>
            <person name="Debuchy R."/>
            <person name="Gladieux P."/>
            <person name="Thoren M.H."/>
            <person name="Johannesson H."/>
        </authorList>
    </citation>
    <scope>NUCLEOTIDE SEQUENCE</scope>
    <source>
        <strain evidence="2">SMH3391-2</strain>
    </source>
</reference>
<gene>
    <name evidence="2" type="ORF">B0T17DRAFT_364416</name>
</gene>
<keyword evidence="3" id="KW-1185">Reference proteome</keyword>
<evidence type="ECO:0000313" key="2">
    <source>
        <dbReference type="EMBL" id="KAK0616019.1"/>
    </source>
</evidence>
<protein>
    <submittedName>
        <fullName evidence="2">Uncharacterized protein</fullName>
    </submittedName>
</protein>
<accession>A0AA39WIJ2</accession>
<feature type="region of interest" description="Disordered" evidence="1">
    <location>
        <begin position="103"/>
        <end position="149"/>
    </location>
</feature>
<feature type="region of interest" description="Disordered" evidence="1">
    <location>
        <begin position="51"/>
        <end position="82"/>
    </location>
</feature>
<dbReference type="EMBL" id="JAULSR010000006">
    <property type="protein sequence ID" value="KAK0616019.1"/>
    <property type="molecule type" value="Genomic_DNA"/>
</dbReference>
<organism evidence="2 3">
    <name type="scientific">Bombardia bombarda</name>
    <dbReference type="NCBI Taxonomy" id="252184"/>
    <lineage>
        <taxon>Eukaryota</taxon>
        <taxon>Fungi</taxon>
        <taxon>Dikarya</taxon>
        <taxon>Ascomycota</taxon>
        <taxon>Pezizomycotina</taxon>
        <taxon>Sordariomycetes</taxon>
        <taxon>Sordariomycetidae</taxon>
        <taxon>Sordariales</taxon>
        <taxon>Lasiosphaeriaceae</taxon>
        <taxon>Bombardia</taxon>
    </lineage>
</organism>
<sequence length="209" mass="22271">MGRGGLHCCSCTKTATLIVRGQASSSLILAPSVHIAHISCSRSVAPAPAGAIPSSLHGPLDAHKSNRTQPFQGPRAAARGRPSSPIVQLVPCHTHTSPFFQSTSLSPGNLHFRDTRRNTIRTPPAESSDPVASGNPIRRRSSLHSPAAPSYTGTVLDQISLPNKDQSVCPALHFPACILEGNRRLSARWKHSLLSTISIARLLSLSSRY</sequence>
<name>A0AA39WIJ2_9PEZI</name>
<dbReference type="AlphaFoldDB" id="A0AA39WIJ2"/>